<dbReference type="EMBL" id="OV725083">
    <property type="protein sequence ID" value="CAH1407471.1"/>
    <property type="molecule type" value="Genomic_DNA"/>
</dbReference>
<keyword evidence="8" id="KW-1185">Reference proteome</keyword>
<evidence type="ECO:0000256" key="1">
    <source>
        <dbReference type="ARBA" id="ARBA00004651"/>
    </source>
</evidence>
<dbReference type="GO" id="GO:0050909">
    <property type="term" value="P:sensory perception of taste"/>
    <property type="evidence" value="ECO:0007669"/>
    <property type="project" value="InterPro"/>
</dbReference>
<evidence type="ECO:0000313" key="7">
    <source>
        <dbReference type="EMBL" id="CAH1407471.1"/>
    </source>
</evidence>
<dbReference type="InterPro" id="IPR013604">
    <property type="entry name" value="7TM_chemorcpt"/>
</dbReference>
<evidence type="ECO:0000256" key="5">
    <source>
        <dbReference type="ARBA" id="ARBA00023136"/>
    </source>
</evidence>
<organism evidence="7 8">
    <name type="scientific">Nezara viridula</name>
    <name type="common">Southern green stink bug</name>
    <name type="synonym">Cimex viridulus</name>
    <dbReference type="NCBI Taxonomy" id="85310"/>
    <lineage>
        <taxon>Eukaryota</taxon>
        <taxon>Metazoa</taxon>
        <taxon>Ecdysozoa</taxon>
        <taxon>Arthropoda</taxon>
        <taxon>Hexapoda</taxon>
        <taxon>Insecta</taxon>
        <taxon>Pterygota</taxon>
        <taxon>Neoptera</taxon>
        <taxon>Paraneoptera</taxon>
        <taxon>Hemiptera</taxon>
        <taxon>Heteroptera</taxon>
        <taxon>Panheteroptera</taxon>
        <taxon>Pentatomomorpha</taxon>
        <taxon>Pentatomoidea</taxon>
        <taxon>Pentatomidae</taxon>
        <taxon>Pentatominae</taxon>
        <taxon>Nezara</taxon>
    </lineage>
</organism>
<evidence type="ECO:0000313" key="8">
    <source>
        <dbReference type="Proteomes" id="UP001152798"/>
    </source>
</evidence>
<reference evidence="7" key="1">
    <citation type="submission" date="2022-01" db="EMBL/GenBank/DDBJ databases">
        <authorList>
            <person name="King R."/>
        </authorList>
    </citation>
    <scope>NUCLEOTIDE SEQUENCE</scope>
</reference>
<gene>
    <name evidence="7" type="ORF">NEZAVI_LOCUS15179</name>
</gene>
<dbReference type="Pfam" id="PF08395">
    <property type="entry name" value="7tm_7"/>
    <property type="match status" value="1"/>
</dbReference>
<protein>
    <submittedName>
        <fullName evidence="7">Uncharacterized protein</fullName>
    </submittedName>
</protein>
<dbReference type="OrthoDB" id="6628389at2759"/>
<sequence>MKYMLQVESFNDRLFCLMRENNHLCNNDKLYLYVTIKQRVQFTACGFYALGYPLVTSIIATATTHLVILVQFTSP</sequence>
<keyword evidence="2" id="KW-1003">Cell membrane</keyword>
<evidence type="ECO:0000256" key="3">
    <source>
        <dbReference type="ARBA" id="ARBA00022692"/>
    </source>
</evidence>
<name>A0A9P0MX41_NEZVI</name>
<dbReference type="AlphaFoldDB" id="A0A9P0MX41"/>
<accession>A0A9P0MX41</accession>
<dbReference type="GO" id="GO:0005886">
    <property type="term" value="C:plasma membrane"/>
    <property type="evidence" value="ECO:0007669"/>
    <property type="project" value="UniProtKB-SubCell"/>
</dbReference>
<comment type="subcellular location">
    <subcellularLocation>
        <location evidence="1">Cell membrane</location>
        <topology evidence="1">Multi-pass membrane protein</topology>
    </subcellularLocation>
</comment>
<feature type="transmembrane region" description="Helical" evidence="6">
    <location>
        <begin position="47"/>
        <end position="72"/>
    </location>
</feature>
<keyword evidence="3 6" id="KW-0812">Transmembrane</keyword>
<evidence type="ECO:0000256" key="4">
    <source>
        <dbReference type="ARBA" id="ARBA00022989"/>
    </source>
</evidence>
<proteinExistence type="predicted"/>
<dbReference type="Proteomes" id="UP001152798">
    <property type="component" value="Chromosome 7"/>
</dbReference>
<keyword evidence="5 6" id="KW-0472">Membrane</keyword>
<keyword evidence="4 6" id="KW-1133">Transmembrane helix</keyword>
<evidence type="ECO:0000256" key="6">
    <source>
        <dbReference type="SAM" id="Phobius"/>
    </source>
</evidence>
<evidence type="ECO:0000256" key="2">
    <source>
        <dbReference type="ARBA" id="ARBA00022475"/>
    </source>
</evidence>